<keyword evidence="5 6" id="KW-0472">Membrane</keyword>
<evidence type="ECO:0000256" key="6">
    <source>
        <dbReference type="SAM" id="Phobius"/>
    </source>
</evidence>
<dbReference type="PANTHER" id="PTHR46730:SF1">
    <property type="entry name" value="PLAT DOMAIN-CONTAINING PROTEIN"/>
    <property type="match status" value="1"/>
</dbReference>
<evidence type="ECO:0000313" key="8">
    <source>
        <dbReference type="EMBL" id="KAJ8601415.1"/>
    </source>
</evidence>
<name>A0AAD7UAY3_9STRA</name>
<dbReference type="GO" id="GO:0005886">
    <property type="term" value="C:plasma membrane"/>
    <property type="evidence" value="ECO:0007669"/>
    <property type="project" value="TreeGrafter"/>
</dbReference>
<protein>
    <recommendedName>
        <fullName evidence="7">PKD/REJ-like domain-containing protein</fullName>
    </recommendedName>
</protein>
<evidence type="ECO:0000313" key="9">
    <source>
        <dbReference type="Proteomes" id="UP001230188"/>
    </source>
</evidence>
<evidence type="ECO:0000256" key="2">
    <source>
        <dbReference type="ARBA" id="ARBA00022692"/>
    </source>
</evidence>
<dbReference type="PANTHER" id="PTHR46730">
    <property type="entry name" value="POLYCYSTIN-1"/>
    <property type="match status" value="1"/>
</dbReference>
<keyword evidence="4 6" id="KW-1133">Transmembrane helix</keyword>
<gene>
    <name evidence="8" type="ORF">CTAYLR_005927</name>
</gene>
<accession>A0AAD7UAY3</accession>
<organism evidence="8 9">
    <name type="scientific">Chrysophaeum taylorii</name>
    <dbReference type="NCBI Taxonomy" id="2483200"/>
    <lineage>
        <taxon>Eukaryota</taxon>
        <taxon>Sar</taxon>
        <taxon>Stramenopiles</taxon>
        <taxon>Ochrophyta</taxon>
        <taxon>Pelagophyceae</taxon>
        <taxon>Pelagomonadales</taxon>
        <taxon>Pelagomonadaceae</taxon>
        <taxon>Chrysophaeum</taxon>
    </lineage>
</organism>
<comment type="caution">
    <text evidence="8">The sequence shown here is derived from an EMBL/GenBank/DDBJ whole genome shotgun (WGS) entry which is preliminary data.</text>
</comment>
<dbReference type="Pfam" id="PF02010">
    <property type="entry name" value="REJ"/>
    <property type="match status" value="1"/>
</dbReference>
<evidence type="ECO:0000256" key="4">
    <source>
        <dbReference type="ARBA" id="ARBA00022989"/>
    </source>
</evidence>
<keyword evidence="3" id="KW-0677">Repeat</keyword>
<evidence type="ECO:0000256" key="3">
    <source>
        <dbReference type="ARBA" id="ARBA00022737"/>
    </source>
</evidence>
<dbReference type="GO" id="GO:0006816">
    <property type="term" value="P:calcium ion transport"/>
    <property type="evidence" value="ECO:0007669"/>
    <property type="project" value="TreeGrafter"/>
</dbReference>
<evidence type="ECO:0000256" key="5">
    <source>
        <dbReference type="ARBA" id="ARBA00023136"/>
    </source>
</evidence>
<keyword evidence="9" id="KW-1185">Reference proteome</keyword>
<evidence type="ECO:0000256" key="1">
    <source>
        <dbReference type="ARBA" id="ARBA00004370"/>
    </source>
</evidence>
<dbReference type="AlphaFoldDB" id="A0AAD7UAY3"/>
<comment type="subcellular location">
    <subcellularLocation>
        <location evidence="1">Membrane</location>
    </subcellularLocation>
</comment>
<proteinExistence type="predicted"/>
<dbReference type="EMBL" id="JAQMWT010000432">
    <property type="protein sequence ID" value="KAJ8601415.1"/>
    <property type="molecule type" value="Genomic_DNA"/>
</dbReference>
<dbReference type="GO" id="GO:0005261">
    <property type="term" value="F:monoatomic cation channel activity"/>
    <property type="evidence" value="ECO:0007669"/>
    <property type="project" value="TreeGrafter"/>
</dbReference>
<reference evidence="8" key="1">
    <citation type="submission" date="2023-01" db="EMBL/GenBank/DDBJ databases">
        <title>Metagenome sequencing of chrysophaentin producing Chrysophaeum taylorii.</title>
        <authorList>
            <person name="Davison J."/>
            <person name="Bewley C."/>
        </authorList>
    </citation>
    <scope>NUCLEOTIDE SEQUENCE</scope>
    <source>
        <strain evidence="8">NIES-1699</strain>
    </source>
</reference>
<feature type="transmembrane region" description="Helical" evidence="6">
    <location>
        <begin position="1107"/>
        <end position="1124"/>
    </location>
</feature>
<feature type="domain" description="PKD/REJ-like" evidence="7">
    <location>
        <begin position="271"/>
        <end position="674"/>
    </location>
</feature>
<dbReference type="InterPro" id="IPR002859">
    <property type="entry name" value="PKD/REJ-like"/>
</dbReference>
<evidence type="ECO:0000259" key="7">
    <source>
        <dbReference type="Pfam" id="PF02010"/>
    </source>
</evidence>
<sequence>MLVLASIAFGVAAQNLSATLAPTSATCGPLLEKAQFEASGGSVLVEYTSATDQGGSPAGTKFGCDTLLDFAGASSALCYWIDARRVSAAVSESVELVPGKNITQRAGLLCPAESEPCNDCLAPASTTVVLASEAPAELSVVLQAPATVAAGQGLNVSARQSTGLGGRDPQAYEWSVDNQTVETTTWYELSLNSSDLEQWSSTTVRASLRVKNFLGVEATEWIDIELSETRELPYVYVRGPRRRKVSRWREIELNARGAATSCTNRSQIERGIDYEFHFFRVVGDSLEATPELENTARDPRAFILPAYSLEVNETYSLVATAIDRNLTISNSATATLFVEPSDSVVAVIEGGNRTVARSAEPTVTLSGASSFDPDVEDLLGAEAGLVFDWSCEAPPNVAAPRSVVGCAASLESDGAYLTLDPLSFNATTYTFVLRVTDSNNAREATATATLDFVDAEVASPVLSLEPRTSSALAGQRVSVRGVVTDNGGGASKINASWSIDDDSELKNDVSFREAALTALEVTSSSFGGTTNRTVSLVLAPNTLVPRATYRFRLSAISVEAVDDASRYHSEATVDVVVAAPPDAGRLDVSPNVGFAVTTEFELEARAFATSEPPLRFRFETRDGGSLLKVLQTATPEPRSPAFLAEADPAELACVAVDALGATAEASANATVLPYAGGAIEVDASNSIQVAETFYDKDAVCQQAIATATASDGAEVRNLLVAALIEIWEVYDFFNDQLAAYASALRAPMDTPEDLSVDISASSLQQARDVIFRLSTLGVDSELDDLSATDLSFVFSNILNTALFTNASEYDNLEDTVVTDRLDVDSNYEPKNATAILSEAVDLIAAARLRDRASGEDADLITTPNLRIATRRSSADEPATLDLFSGGGGEATTRRRFLNEKEAPSASTTTTGRVLVPAMTEPADLALSEFGTNPHRLEPNGEPLVGSVMRFEWTSVEETETISSSENATSSVVIVVPANRTTIVENERANVTLVCPWNYLGTVTALCPLDNSTVVFNCNKTRDYQEITVGCGNASSRACVNWRSGSQQWVQESCVRDASRSTDEEDYCVCDVIRDSPAVDYSTTERIEAYAKSVLREFAGSGFNLRRSRVMIIFLCVFVGLSALLV</sequence>
<keyword evidence="2 6" id="KW-0812">Transmembrane</keyword>
<dbReference type="Proteomes" id="UP001230188">
    <property type="component" value="Unassembled WGS sequence"/>
</dbReference>